<dbReference type="PANTHER" id="PTHR18934">
    <property type="entry name" value="ATP-DEPENDENT RNA HELICASE"/>
    <property type="match status" value="1"/>
</dbReference>
<organism evidence="10 11">
    <name type="scientific">Strigomonas culicis</name>
    <dbReference type="NCBI Taxonomy" id="28005"/>
    <lineage>
        <taxon>Eukaryota</taxon>
        <taxon>Discoba</taxon>
        <taxon>Euglenozoa</taxon>
        <taxon>Kinetoplastea</taxon>
        <taxon>Metakinetoplastina</taxon>
        <taxon>Trypanosomatida</taxon>
        <taxon>Trypanosomatidae</taxon>
        <taxon>Strigomonadinae</taxon>
        <taxon>Strigomonas</taxon>
    </lineage>
</organism>
<sequence>MATPQKVQTLPVTEARDAIVRMIRKNQAVIIVGETGSGKTTQIPQYVWDDILSAGGGSKTEDGKSIIVGCTQPRRVAAVSVARHVANQRHVKVGEEVGYAVRFDDTSSAKTRIKFLTDGILLREIQADPELKHYGCIILDEAHERTLHGDVLFGLLKSIARRRGKSFKIVVMSATLNAEQFSKFWWDAPIGVVHGRTYPVSIMHTIEPQADYVEAAISTILQIHEKEEKGDILCFLTGQEEIEDAKRILMDRMKLLPNNVPDFLVLTLYSALPYAQQLLVFEPAPRGERKIILATNIAETSIAVEGIKYVVDAGVVKAKYFNHKTGMEALTEVDISKAQATGRRAGRAGRMTAGKCFRLYTATAFEALSENTIPEIRRSSLVSVVLQMKNLGIDKVLEFEFMDSPPPKAVIKAEENLMLVRALNRDGKITALGVRLTDFPIEPSSAMVLLVAKALGVSHEAVIVVAMTSTENIFLTSRESKEGADRCKAMFAKSSGDHATLLSLYQAYKRSPKDQRKEWCETHCVSHRQIQKAEDIMAQLAAILAEREDDQLLDALVGAKRRQYLHRSGPGGHATEPPEDRKRRRGADEPDAPQDMLDRYTALRHGQLAVEQSGVEGRLIDFELLRRALCYGYYLQSAFFNAKLNMYETIVGHLPVHIHPSSVLFNRRKKPSLVIFNSVVRTTKRYMKDLSVVHEDWLKDAAPQFFAPAE</sequence>
<comment type="catalytic activity">
    <reaction evidence="6">
        <text>ATP + H2O = ADP + phosphate + H(+)</text>
        <dbReference type="Rhea" id="RHEA:13065"/>
        <dbReference type="ChEBI" id="CHEBI:15377"/>
        <dbReference type="ChEBI" id="CHEBI:15378"/>
        <dbReference type="ChEBI" id="CHEBI:30616"/>
        <dbReference type="ChEBI" id="CHEBI:43474"/>
        <dbReference type="ChEBI" id="CHEBI:456216"/>
        <dbReference type="EC" id="3.6.4.13"/>
    </reaction>
</comment>
<evidence type="ECO:0000256" key="4">
    <source>
        <dbReference type="ARBA" id="ARBA00022806"/>
    </source>
</evidence>
<dbReference type="AlphaFoldDB" id="S9VGP6"/>
<dbReference type="CDD" id="cd17917">
    <property type="entry name" value="DEXHc_RHA-like"/>
    <property type="match status" value="1"/>
</dbReference>
<evidence type="ECO:0000256" key="6">
    <source>
        <dbReference type="ARBA" id="ARBA00047984"/>
    </source>
</evidence>
<feature type="domain" description="Helicase C-terminal" evidence="9">
    <location>
        <begin position="219"/>
        <end position="392"/>
    </location>
</feature>
<accession>S9VGP6</accession>
<dbReference type="Pfam" id="PF00270">
    <property type="entry name" value="DEAD"/>
    <property type="match status" value="1"/>
</dbReference>
<dbReference type="PROSITE" id="PS51192">
    <property type="entry name" value="HELICASE_ATP_BIND_1"/>
    <property type="match status" value="1"/>
</dbReference>
<dbReference type="SMART" id="SM00490">
    <property type="entry name" value="HELICc"/>
    <property type="match status" value="1"/>
</dbReference>
<dbReference type="OrthoDB" id="10253254at2759"/>
<dbReference type="SMART" id="SM00847">
    <property type="entry name" value="HA2"/>
    <property type="match status" value="1"/>
</dbReference>
<dbReference type="FunFam" id="3.40.50.300:FF:000145">
    <property type="entry name" value="probable ATP-dependent RNA helicase DHX40"/>
    <property type="match status" value="1"/>
</dbReference>
<dbReference type="Gene3D" id="3.40.50.300">
    <property type="entry name" value="P-loop containing nucleotide triphosphate hydrolases"/>
    <property type="match status" value="2"/>
</dbReference>
<feature type="domain" description="Helicase ATP-binding" evidence="8">
    <location>
        <begin position="20"/>
        <end position="194"/>
    </location>
</feature>
<dbReference type="EC" id="3.6.4.13" evidence="1"/>
<keyword evidence="11" id="KW-1185">Reference proteome</keyword>
<evidence type="ECO:0000256" key="3">
    <source>
        <dbReference type="ARBA" id="ARBA00022801"/>
    </source>
</evidence>
<dbReference type="PROSITE" id="PS51194">
    <property type="entry name" value="HELICASE_CTER"/>
    <property type="match status" value="1"/>
</dbReference>
<dbReference type="Gene3D" id="1.20.120.1080">
    <property type="match status" value="1"/>
</dbReference>
<dbReference type="InterPro" id="IPR011709">
    <property type="entry name" value="DEAD-box_helicase_OB_fold"/>
</dbReference>
<dbReference type="SMART" id="SM00487">
    <property type="entry name" value="DEXDc"/>
    <property type="match status" value="1"/>
</dbReference>
<feature type="region of interest" description="Disordered" evidence="7">
    <location>
        <begin position="565"/>
        <end position="594"/>
    </location>
</feature>
<dbReference type="FunFam" id="1.10.10.2130:FF:000001">
    <property type="entry name" value="Pre-mRNA-splicing factor ATP-dependent RNA helicase"/>
    <property type="match status" value="1"/>
</dbReference>
<dbReference type="CDD" id="cd18791">
    <property type="entry name" value="SF2_C_RHA"/>
    <property type="match status" value="1"/>
</dbReference>
<proteinExistence type="predicted"/>
<keyword evidence="3" id="KW-0378">Hydrolase</keyword>
<dbReference type="GO" id="GO:0016787">
    <property type="term" value="F:hydrolase activity"/>
    <property type="evidence" value="ECO:0007669"/>
    <property type="project" value="UniProtKB-KW"/>
</dbReference>
<dbReference type="PROSITE" id="PS00690">
    <property type="entry name" value="DEAH_ATP_HELICASE"/>
    <property type="match status" value="1"/>
</dbReference>
<keyword evidence="2" id="KW-0547">Nucleotide-binding</keyword>
<dbReference type="GO" id="GO:0003723">
    <property type="term" value="F:RNA binding"/>
    <property type="evidence" value="ECO:0007669"/>
    <property type="project" value="TreeGrafter"/>
</dbReference>
<dbReference type="Proteomes" id="UP000015354">
    <property type="component" value="Unassembled WGS sequence"/>
</dbReference>
<evidence type="ECO:0000256" key="5">
    <source>
        <dbReference type="ARBA" id="ARBA00022840"/>
    </source>
</evidence>
<evidence type="ECO:0000259" key="8">
    <source>
        <dbReference type="PROSITE" id="PS51192"/>
    </source>
</evidence>
<keyword evidence="4 10" id="KW-0347">Helicase</keyword>
<dbReference type="InterPro" id="IPR002464">
    <property type="entry name" value="DNA/RNA_helicase_DEAH_CS"/>
</dbReference>
<evidence type="ECO:0000313" key="10">
    <source>
        <dbReference type="EMBL" id="EPY22330.1"/>
    </source>
</evidence>
<dbReference type="FunFam" id="3.40.50.300:FF:002840">
    <property type="entry name" value="Pre-mRNA splicing factor ATP-dependent RNA helicase, putative"/>
    <property type="match status" value="1"/>
</dbReference>
<evidence type="ECO:0000259" key="9">
    <source>
        <dbReference type="PROSITE" id="PS51194"/>
    </source>
</evidence>
<gene>
    <name evidence="10" type="ORF">STCU_08241</name>
</gene>
<evidence type="ECO:0000256" key="2">
    <source>
        <dbReference type="ARBA" id="ARBA00022741"/>
    </source>
</evidence>
<dbReference type="InterPro" id="IPR027417">
    <property type="entry name" value="P-loop_NTPase"/>
</dbReference>
<dbReference type="InterPro" id="IPR014001">
    <property type="entry name" value="Helicase_ATP-bd"/>
</dbReference>
<dbReference type="InterPro" id="IPR007502">
    <property type="entry name" value="Helicase-assoc_dom"/>
</dbReference>
<dbReference type="SUPFAM" id="SSF52540">
    <property type="entry name" value="P-loop containing nucleoside triphosphate hydrolases"/>
    <property type="match status" value="1"/>
</dbReference>
<dbReference type="InterPro" id="IPR001650">
    <property type="entry name" value="Helicase_C-like"/>
</dbReference>
<dbReference type="Pfam" id="PF07717">
    <property type="entry name" value="OB_NTP_bind"/>
    <property type="match status" value="1"/>
</dbReference>
<keyword evidence="5" id="KW-0067">ATP-binding</keyword>
<comment type="caution">
    <text evidence="10">The sequence shown here is derived from an EMBL/GenBank/DDBJ whole genome shotgun (WGS) entry which is preliminary data.</text>
</comment>
<evidence type="ECO:0000313" key="11">
    <source>
        <dbReference type="Proteomes" id="UP000015354"/>
    </source>
</evidence>
<dbReference type="EMBL" id="ATMH01008241">
    <property type="protein sequence ID" value="EPY22330.1"/>
    <property type="molecule type" value="Genomic_DNA"/>
</dbReference>
<evidence type="ECO:0000256" key="1">
    <source>
        <dbReference type="ARBA" id="ARBA00012552"/>
    </source>
</evidence>
<dbReference type="Pfam" id="PF21010">
    <property type="entry name" value="HA2_C"/>
    <property type="match status" value="1"/>
</dbReference>
<dbReference type="GO" id="GO:0005524">
    <property type="term" value="F:ATP binding"/>
    <property type="evidence" value="ECO:0007669"/>
    <property type="project" value="UniProtKB-KW"/>
</dbReference>
<dbReference type="InterPro" id="IPR011545">
    <property type="entry name" value="DEAD/DEAH_box_helicase_dom"/>
</dbReference>
<dbReference type="GO" id="GO:0003724">
    <property type="term" value="F:RNA helicase activity"/>
    <property type="evidence" value="ECO:0007669"/>
    <property type="project" value="UniProtKB-EC"/>
</dbReference>
<dbReference type="PANTHER" id="PTHR18934:SF272">
    <property type="entry name" value="SPLICING FACTOR ATP-DEPENDENT RNA HELICASE, PUTATIVE-RELATED"/>
    <property type="match status" value="1"/>
</dbReference>
<evidence type="ECO:0000256" key="7">
    <source>
        <dbReference type="SAM" id="MobiDB-lite"/>
    </source>
</evidence>
<name>S9VGP6_9TRYP</name>
<dbReference type="Pfam" id="PF00271">
    <property type="entry name" value="Helicase_C"/>
    <property type="match status" value="1"/>
</dbReference>
<reference evidence="10 11" key="1">
    <citation type="journal article" date="2013" name="PLoS ONE">
        <title>Predicting the Proteins of Angomonas deanei, Strigomonas culicis and Their Respective Endosymbionts Reveals New Aspects of the Trypanosomatidae Family.</title>
        <authorList>
            <person name="Motta M.C."/>
            <person name="Martins A.C."/>
            <person name="de Souza S.S."/>
            <person name="Catta-Preta C.M."/>
            <person name="Silva R."/>
            <person name="Klein C.C."/>
            <person name="de Almeida L.G."/>
            <person name="de Lima Cunha O."/>
            <person name="Ciapina L.P."/>
            <person name="Brocchi M."/>
            <person name="Colabardini A.C."/>
            <person name="de Araujo Lima B."/>
            <person name="Machado C.R."/>
            <person name="de Almeida Soares C.M."/>
            <person name="Probst C.M."/>
            <person name="de Menezes C.B."/>
            <person name="Thompson C.E."/>
            <person name="Bartholomeu D.C."/>
            <person name="Gradia D.F."/>
            <person name="Pavoni D.P."/>
            <person name="Grisard E.C."/>
            <person name="Fantinatti-Garboggini F."/>
            <person name="Marchini F.K."/>
            <person name="Rodrigues-Luiz G.F."/>
            <person name="Wagner G."/>
            <person name="Goldman G.H."/>
            <person name="Fietto J.L."/>
            <person name="Elias M.C."/>
            <person name="Goldman M.H."/>
            <person name="Sagot M.F."/>
            <person name="Pereira M."/>
            <person name="Stoco P.H."/>
            <person name="de Mendonca-Neto R.P."/>
            <person name="Teixeira S.M."/>
            <person name="Maciel T.E."/>
            <person name="de Oliveira Mendes T.A."/>
            <person name="Urmenyi T.P."/>
            <person name="de Souza W."/>
            <person name="Schenkman S."/>
            <person name="de Vasconcelos A.T."/>
        </authorList>
    </citation>
    <scope>NUCLEOTIDE SEQUENCE [LARGE SCALE GENOMIC DNA]</scope>
</reference>
<protein>
    <recommendedName>
        <fullName evidence="1">RNA helicase</fullName>
        <ecNumber evidence="1">3.6.4.13</ecNumber>
    </recommendedName>
</protein>